<evidence type="ECO:0000256" key="5">
    <source>
        <dbReference type="ARBA" id="ARBA00022692"/>
    </source>
</evidence>
<dbReference type="InterPro" id="IPR050355">
    <property type="entry name" value="RCF1"/>
</dbReference>
<comment type="similarity">
    <text evidence="3">Belongs to the RCF1 family.</text>
</comment>
<dbReference type="GO" id="GO:0031966">
    <property type="term" value="C:mitochondrial membrane"/>
    <property type="evidence" value="ECO:0007669"/>
    <property type="project" value="UniProtKB-SubCell"/>
</dbReference>
<evidence type="ECO:0000313" key="13">
    <source>
        <dbReference type="RefSeq" id="XP_033538474.1"/>
    </source>
</evidence>
<reference evidence="11 13" key="1">
    <citation type="submission" date="2020-01" db="EMBL/GenBank/DDBJ databases">
        <authorList>
            <consortium name="DOE Joint Genome Institute"/>
            <person name="Haridas S."/>
            <person name="Albert R."/>
            <person name="Binder M."/>
            <person name="Bloem J."/>
            <person name="Labutti K."/>
            <person name="Salamov A."/>
            <person name="Andreopoulos B."/>
            <person name="Baker S.E."/>
            <person name="Barry K."/>
            <person name="Bills G."/>
            <person name="Bluhm B.H."/>
            <person name="Cannon C."/>
            <person name="Castanera R."/>
            <person name="Culley D.E."/>
            <person name="Daum C."/>
            <person name="Ezra D."/>
            <person name="Gonzalez J.B."/>
            <person name="Henrissat B."/>
            <person name="Kuo A."/>
            <person name="Liang C."/>
            <person name="Lipzen A."/>
            <person name="Lutzoni F."/>
            <person name="Magnuson J."/>
            <person name="Mondo S."/>
            <person name="Nolan M."/>
            <person name="Ohm R."/>
            <person name="Pangilinan J."/>
            <person name="Park H.-J."/>
            <person name="Ramirez L."/>
            <person name="Alfaro M."/>
            <person name="Sun H."/>
            <person name="Tritt A."/>
            <person name="Yoshinaga Y."/>
            <person name="Zwiers L.-H."/>
            <person name="Turgeon B.G."/>
            <person name="Goodwin S.B."/>
            <person name="Spatafora J.W."/>
            <person name="Crous P.W."/>
            <person name="Grigoriev I.V."/>
        </authorList>
    </citation>
    <scope>NUCLEOTIDE SEQUENCE</scope>
    <source>
        <strain evidence="11 13">CBS 781.70</strain>
    </source>
</reference>
<evidence type="ECO:0000256" key="1">
    <source>
        <dbReference type="ARBA" id="ARBA00002584"/>
    </source>
</evidence>
<evidence type="ECO:0000256" key="6">
    <source>
        <dbReference type="ARBA" id="ARBA00022989"/>
    </source>
</evidence>
<evidence type="ECO:0000313" key="11">
    <source>
        <dbReference type="EMBL" id="KAF1816843.1"/>
    </source>
</evidence>
<feature type="non-terminal residue" evidence="11">
    <location>
        <position position="131"/>
    </location>
</feature>
<evidence type="ECO:0000256" key="9">
    <source>
        <dbReference type="SAM" id="Phobius"/>
    </source>
</evidence>
<sequence>MPSDAPMPSSFDENEDFYNESRADKLLRLLKQDPLVPLGCALTCFALYGAASSLRRGDSARANIMFRRRIYAQGFTLFAAVAGSYYWADDRTKRQQYAKLQEERAGKEKHDRWIRELEAREEEEKEERERV</sequence>
<evidence type="ECO:0000256" key="4">
    <source>
        <dbReference type="ARBA" id="ARBA00011565"/>
    </source>
</evidence>
<dbReference type="RefSeq" id="XP_033538474.1">
    <property type="nucleotide sequence ID" value="XM_033676893.1"/>
</dbReference>
<feature type="domain" description="HIG1" evidence="10">
    <location>
        <begin position="7"/>
        <end position="98"/>
    </location>
</feature>
<dbReference type="InterPro" id="IPR007667">
    <property type="entry name" value="Hypoxia_induced_domain"/>
</dbReference>
<evidence type="ECO:0000256" key="7">
    <source>
        <dbReference type="ARBA" id="ARBA00023128"/>
    </source>
</evidence>
<feature type="transmembrane region" description="Helical" evidence="9">
    <location>
        <begin position="34"/>
        <end position="50"/>
    </location>
</feature>
<evidence type="ECO:0000313" key="12">
    <source>
        <dbReference type="Proteomes" id="UP000504638"/>
    </source>
</evidence>
<reference evidence="13" key="2">
    <citation type="submission" date="2020-04" db="EMBL/GenBank/DDBJ databases">
        <authorList>
            <consortium name="NCBI Genome Project"/>
        </authorList>
    </citation>
    <scope>NUCLEOTIDE SEQUENCE</scope>
    <source>
        <strain evidence="13">CBS 781.70</strain>
    </source>
</reference>
<keyword evidence="6 9" id="KW-1133">Transmembrane helix</keyword>
<reference evidence="13" key="3">
    <citation type="submission" date="2025-04" db="UniProtKB">
        <authorList>
            <consortium name="RefSeq"/>
        </authorList>
    </citation>
    <scope>IDENTIFICATION</scope>
    <source>
        <strain evidence="13">CBS 781.70</strain>
    </source>
</reference>
<organism evidence="11">
    <name type="scientific">Eremomyces bilateralis CBS 781.70</name>
    <dbReference type="NCBI Taxonomy" id="1392243"/>
    <lineage>
        <taxon>Eukaryota</taxon>
        <taxon>Fungi</taxon>
        <taxon>Dikarya</taxon>
        <taxon>Ascomycota</taxon>
        <taxon>Pezizomycotina</taxon>
        <taxon>Dothideomycetes</taxon>
        <taxon>Dothideomycetes incertae sedis</taxon>
        <taxon>Eremomycetales</taxon>
        <taxon>Eremomycetaceae</taxon>
        <taxon>Eremomyces</taxon>
    </lineage>
</organism>
<proteinExistence type="inferred from homology"/>
<dbReference type="EMBL" id="ML975149">
    <property type="protein sequence ID" value="KAF1816843.1"/>
    <property type="molecule type" value="Genomic_DNA"/>
</dbReference>
<gene>
    <name evidence="11 13" type="ORF">P152DRAFT_406951</name>
</gene>
<comment type="subcellular location">
    <subcellularLocation>
        <location evidence="2">Mitochondrion membrane</location>
    </subcellularLocation>
</comment>
<name>A0A6G1GFL4_9PEZI</name>
<comment type="subunit">
    <text evidence="4">Associates with the respiratory chain complex III/complex IV supercomplex.</text>
</comment>
<evidence type="ECO:0000256" key="3">
    <source>
        <dbReference type="ARBA" id="ARBA00009366"/>
    </source>
</evidence>
<dbReference type="PROSITE" id="PS51503">
    <property type="entry name" value="HIG1"/>
    <property type="match status" value="1"/>
</dbReference>
<dbReference type="Pfam" id="PF04588">
    <property type="entry name" value="HIG_1_N"/>
    <property type="match status" value="1"/>
</dbReference>
<accession>A0A6G1GFL4</accession>
<dbReference type="PANTHER" id="PTHR12297:SF3">
    <property type="entry name" value="HIG1 DOMAIN FAMILY MEMBER 1A"/>
    <property type="match status" value="1"/>
</dbReference>
<keyword evidence="12" id="KW-1185">Reference proteome</keyword>
<dbReference type="Gene3D" id="6.10.140.1320">
    <property type="match status" value="1"/>
</dbReference>
<keyword evidence="8 9" id="KW-0472">Membrane</keyword>
<feature type="transmembrane region" description="Helical" evidence="9">
    <location>
        <begin position="70"/>
        <end position="88"/>
    </location>
</feature>
<dbReference type="AlphaFoldDB" id="A0A6G1GFL4"/>
<dbReference type="PANTHER" id="PTHR12297">
    <property type="entry name" value="HYPOXIA-INDUCBILE GENE 1 HIG1 -RELATED"/>
    <property type="match status" value="1"/>
</dbReference>
<dbReference type="GeneID" id="54417463"/>
<evidence type="ECO:0000256" key="8">
    <source>
        <dbReference type="ARBA" id="ARBA00023136"/>
    </source>
</evidence>
<evidence type="ECO:0000256" key="2">
    <source>
        <dbReference type="ARBA" id="ARBA00004325"/>
    </source>
</evidence>
<dbReference type="OrthoDB" id="6604018at2759"/>
<comment type="function">
    <text evidence="1">Cytochrome c oxidase subunit which plays a role in assembly of respiratory supercomplexes.</text>
</comment>
<keyword evidence="7" id="KW-0496">Mitochondrion</keyword>
<evidence type="ECO:0000259" key="10">
    <source>
        <dbReference type="PROSITE" id="PS51503"/>
    </source>
</evidence>
<protein>
    <recommendedName>
        <fullName evidence="10">HIG1 domain-containing protein</fullName>
    </recommendedName>
</protein>
<dbReference type="Proteomes" id="UP000504638">
    <property type="component" value="Unplaced"/>
</dbReference>
<dbReference type="GO" id="GO:0097250">
    <property type="term" value="P:mitochondrial respirasome assembly"/>
    <property type="evidence" value="ECO:0007669"/>
    <property type="project" value="TreeGrafter"/>
</dbReference>
<keyword evidence="5 9" id="KW-0812">Transmembrane</keyword>